<feature type="domain" description="Gfo/Idh/MocA-like oxidoreductase N-terminal" evidence="1">
    <location>
        <begin position="35"/>
        <end position="168"/>
    </location>
</feature>
<gene>
    <name evidence="3" type="ORF">DDZ13_05275</name>
</gene>
<dbReference type="PANTHER" id="PTHR43818:SF5">
    <property type="entry name" value="OXIDOREDUCTASE FAMILY PROTEIN"/>
    <property type="match status" value="1"/>
</dbReference>
<keyword evidence="4" id="KW-1185">Reference proteome</keyword>
<dbReference type="Pfam" id="PF01408">
    <property type="entry name" value="GFO_IDH_MocA"/>
    <property type="match status" value="1"/>
</dbReference>
<dbReference type="InterPro" id="IPR036291">
    <property type="entry name" value="NAD(P)-bd_dom_sf"/>
</dbReference>
<feature type="domain" description="Gfo/Idh/MocA-like oxidoreductase bacterial type C-terminal" evidence="2">
    <location>
        <begin position="204"/>
        <end position="434"/>
    </location>
</feature>
<dbReference type="Gene3D" id="3.40.50.720">
    <property type="entry name" value="NAD(P)-binding Rossmann-like Domain"/>
    <property type="match status" value="1"/>
</dbReference>
<dbReference type="InterPro" id="IPR000683">
    <property type="entry name" value="Gfo/Idh/MocA-like_OxRdtase_N"/>
</dbReference>
<dbReference type="InterPro" id="IPR043906">
    <property type="entry name" value="Gfo/Idh/MocA_OxRdtase_bact_C"/>
</dbReference>
<evidence type="ECO:0000259" key="1">
    <source>
        <dbReference type="Pfam" id="PF01408"/>
    </source>
</evidence>
<name>A0A317ZKX2_9BACT</name>
<dbReference type="PANTHER" id="PTHR43818">
    <property type="entry name" value="BCDNA.GH03377"/>
    <property type="match status" value="1"/>
</dbReference>
<dbReference type="OrthoDB" id="9767999at2"/>
<dbReference type="InParanoid" id="A0A317ZKX2"/>
<evidence type="ECO:0000313" key="3">
    <source>
        <dbReference type="EMBL" id="PXA04588.1"/>
    </source>
</evidence>
<dbReference type="Pfam" id="PF19051">
    <property type="entry name" value="GFO_IDH_MocA_C2"/>
    <property type="match status" value="1"/>
</dbReference>
<dbReference type="RefSeq" id="WP_110130395.1">
    <property type="nucleotide sequence ID" value="NZ_QHJQ01000003.1"/>
</dbReference>
<dbReference type="EMBL" id="QHJQ01000003">
    <property type="protein sequence ID" value="PXA04588.1"/>
    <property type="molecule type" value="Genomic_DNA"/>
</dbReference>
<dbReference type="InterPro" id="IPR050463">
    <property type="entry name" value="Gfo/Idh/MocA_oxidrdct_glycsds"/>
</dbReference>
<dbReference type="Proteomes" id="UP000247099">
    <property type="component" value="Unassembled WGS sequence"/>
</dbReference>
<dbReference type="AlphaFoldDB" id="A0A317ZKX2"/>
<organism evidence="3 4">
    <name type="scientific">Coraliomargarita sinensis</name>
    <dbReference type="NCBI Taxonomy" id="2174842"/>
    <lineage>
        <taxon>Bacteria</taxon>
        <taxon>Pseudomonadati</taxon>
        <taxon>Verrucomicrobiota</taxon>
        <taxon>Opitutia</taxon>
        <taxon>Puniceicoccales</taxon>
        <taxon>Coraliomargaritaceae</taxon>
        <taxon>Coraliomargarita</taxon>
    </lineage>
</organism>
<comment type="caution">
    <text evidence="3">The sequence shown here is derived from an EMBL/GenBank/DDBJ whole genome shotgun (WGS) entry which is preliminary data.</text>
</comment>
<proteinExistence type="predicted"/>
<evidence type="ECO:0000313" key="4">
    <source>
        <dbReference type="Proteomes" id="UP000247099"/>
    </source>
</evidence>
<dbReference type="SUPFAM" id="SSF55347">
    <property type="entry name" value="Glyceraldehyde-3-phosphate dehydrogenase-like, C-terminal domain"/>
    <property type="match status" value="1"/>
</dbReference>
<dbReference type="Gene3D" id="3.30.360.10">
    <property type="entry name" value="Dihydrodipicolinate Reductase, domain 2"/>
    <property type="match status" value="1"/>
</dbReference>
<sequence>MKRKTFLKTSLAAGASFTILPSGLWGSSQKNSTMRLAQIGTGRMGQGDMMNALNNGHKSHVNARMVAVCDVDRSRAEDARKKVIRNYENKGESDVDCDLETDFRNILSRDDIDGVVVSTPENWHALIGVAAANAGKHIYLQKPLTYSIPEGKELVKAVRKNNVVLQTGSQQRSSIYFRQICSIIRNNWLGELKKIEVEIPTDKGRADGEATAPPADFNYDMWLGPCPEAPYIESRVHPENNYSRPGWLQVNRYCLGMITGWGSHMYDIAQWGNGTDVDSGPTSIQASGQFPDRGLFDVHVGYEGEAHYGNSVVMTSSNGRPGVKFITEEGWAYCERGGMDCSDKKLLRRKPKKDEVNLYNSSNHMEDFLVSAREGTDPICPVEVGHRSNTICVLHDISMKLGGRKLNWDPTKEEIVGDVEASKLMHVPMRAPYNFENYA</sequence>
<protein>
    <submittedName>
        <fullName evidence="3">Gfo/Idh/MocA family oxidoreductase</fullName>
    </submittedName>
</protein>
<evidence type="ECO:0000259" key="2">
    <source>
        <dbReference type="Pfam" id="PF19051"/>
    </source>
</evidence>
<reference evidence="3 4" key="1">
    <citation type="submission" date="2018-05" db="EMBL/GenBank/DDBJ databases">
        <title>Coraliomargarita sinensis sp. nov., isolated from a marine solar saltern.</title>
        <authorList>
            <person name="Zhou L.Y."/>
        </authorList>
    </citation>
    <scope>NUCLEOTIDE SEQUENCE [LARGE SCALE GENOMIC DNA]</scope>
    <source>
        <strain evidence="3 4">WN38</strain>
    </source>
</reference>
<dbReference type="GO" id="GO:0000166">
    <property type="term" value="F:nucleotide binding"/>
    <property type="evidence" value="ECO:0007669"/>
    <property type="project" value="InterPro"/>
</dbReference>
<dbReference type="SUPFAM" id="SSF51735">
    <property type="entry name" value="NAD(P)-binding Rossmann-fold domains"/>
    <property type="match status" value="1"/>
</dbReference>
<accession>A0A317ZKX2</accession>